<protein>
    <submittedName>
        <fullName evidence="2">Uncharacterized protein</fullName>
    </submittedName>
</protein>
<feature type="compositionally biased region" description="Acidic residues" evidence="1">
    <location>
        <begin position="27"/>
        <end position="79"/>
    </location>
</feature>
<reference evidence="2" key="1">
    <citation type="submission" date="2019-11" db="EMBL/GenBank/DDBJ databases">
        <authorList>
            <person name="Liu Y."/>
            <person name="Hou J."/>
            <person name="Li T.-Q."/>
            <person name="Guan C.-H."/>
            <person name="Wu X."/>
            <person name="Wu H.-Z."/>
            <person name="Ling F."/>
            <person name="Zhang R."/>
            <person name="Shi X.-G."/>
            <person name="Ren J.-P."/>
            <person name="Chen E.-F."/>
            <person name="Sun J.-M."/>
        </authorList>
    </citation>
    <scope>NUCLEOTIDE SEQUENCE</scope>
    <source>
        <strain evidence="2">Adult_tree_wgs_1</strain>
        <tissue evidence="2">Leaves</tissue>
    </source>
</reference>
<organism evidence="2 3">
    <name type="scientific">Rhododendron simsii</name>
    <name type="common">Sims's rhododendron</name>
    <dbReference type="NCBI Taxonomy" id="118357"/>
    <lineage>
        <taxon>Eukaryota</taxon>
        <taxon>Viridiplantae</taxon>
        <taxon>Streptophyta</taxon>
        <taxon>Embryophyta</taxon>
        <taxon>Tracheophyta</taxon>
        <taxon>Spermatophyta</taxon>
        <taxon>Magnoliopsida</taxon>
        <taxon>eudicotyledons</taxon>
        <taxon>Gunneridae</taxon>
        <taxon>Pentapetalae</taxon>
        <taxon>asterids</taxon>
        <taxon>Ericales</taxon>
        <taxon>Ericaceae</taxon>
        <taxon>Ericoideae</taxon>
        <taxon>Rhodoreae</taxon>
        <taxon>Rhododendron</taxon>
    </lineage>
</organism>
<feature type="region of interest" description="Disordered" evidence="1">
    <location>
        <begin position="634"/>
        <end position="668"/>
    </location>
</feature>
<accession>A0A834H8D9</accession>
<gene>
    <name evidence="2" type="ORF">RHSIM_Rhsim02G0132800</name>
</gene>
<dbReference type="PANTHER" id="PTHR36886">
    <property type="entry name" value="PROTEIN FRIGIDA-ESSENTIAL 1"/>
    <property type="match status" value="1"/>
</dbReference>
<feature type="region of interest" description="Disordered" evidence="1">
    <location>
        <begin position="279"/>
        <end position="298"/>
    </location>
</feature>
<keyword evidence="3" id="KW-1185">Reference proteome</keyword>
<evidence type="ECO:0000256" key="1">
    <source>
        <dbReference type="SAM" id="MobiDB-lite"/>
    </source>
</evidence>
<dbReference type="InterPro" id="IPR052650">
    <property type="entry name" value="Zinc_finger_CCCH"/>
</dbReference>
<comment type="caution">
    <text evidence="2">The sequence shown here is derived from an EMBL/GenBank/DDBJ whole genome shotgun (WGS) entry which is preliminary data.</text>
</comment>
<sequence length="882" mass="97269">MTPAAAGRRHLSAAGGDRSVDSSGSEPEPDMDTEDDDDVEYEEIEVEEEVEEDDEEEVEEIDEEVEEEEEEEEEVDEGESLGSPIENDVAQDMASNGPEEHLRSSDPEKSVSNLRPDTLAMEGDSGKVEFSSASKARQKGESRVDVDDPQYKKYGFGESSGDKEEFVPLVESVAPKDDEARNDVNFSLRDSGIMTAEMSKALSISGKEMDAAIAIREESCNEAYAVSLETETKKMVPLSTEDINQEPTRFLHIKDNGNITSPRPEGDVAALAEKSELQAGGGVGDGTERSQSTDFPNATASSVAYSSSFSLERTLSGDNGKSPRWHRFGENHKILSLQRDNLSHSNSPEMSQSPINKDTARPLSSSKDVGRENLKQNWPSEDIPMHRNRFFPDPRSLARNSSIPSDAYASLPTTGIVSSQNISGLTRLSFSFSSLDKDPLGASKVPDFVREYRASGSASLLRSSSPFSGSESGNLSLTDVSGDPLCIAGHRTRITTNDWEPSVPFRPSYFITQRLLSSGNMYDPIRDSIEQPNLGDGFSKFSSISNTSVTNTQPSLDSDPVLKSTLGSEVGLDKQSIFNHKKFGGDTSDMNFQGKDLFTNGGEKAKTSYAEQKSVSTLSKEDKLSSHFKDITKESKLFSDDDPRNQEDGPRQKKELNVDRSNNDMTIDLKMDEEQKESKALRYFRAALVDFVKELVKPKWREGHLSKDAHKIIVKRAVEKVLSTLQPQQTPSTEESIKQYLSASEQKISKLVEGYVVKTEMAQWHDSLSMGHQICSTKLIVIQSPGAAANCTCTSMRWRQLLFQTDLTQHLRFIQMGDWGKIRRLKKSRSAGEILVGLPAVDPCGFTRPNTNYGSCLWRGSGSTCLSVGFEFGCLIYKALEG</sequence>
<feature type="region of interest" description="Disordered" evidence="1">
    <location>
        <begin position="1"/>
        <end position="163"/>
    </location>
</feature>
<proteinExistence type="predicted"/>
<feature type="compositionally biased region" description="Polar residues" evidence="1">
    <location>
        <begin position="341"/>
        <end position="367"/>
    </location>
</feature>
<dbReference type="EMBL" id="WJXA01000002">
    <property type="protein sequence ID" value="KAF7149497.1"/>
    <property type="molecule type" value="Genomic_DNA"/>
</dbReference>
<feature type="region of interest" description="Disordered" evidence="1">
    <location>
        <begin position="341"/>
        <end position="371"/>
    </location>
</feature>
<dbReference type="OrthoDB" id="1935339at2759"/>
<dbReference type="Proteomes" id="UP000626092">
    <property type="component" value="Unassembled WGS sequence"/>
</dbReference>
<feature type="compositionally biased region" description="Basic and acidic residues" evidence="1">
    <location>
        <begin position="138"/>
        <end position="151"/>
    </location>
</feature>
<feature type="compositionally biased region" description="Basic and acidic residues" evidence="1">
    <location>
        <begin position="98"/>
        <end position="109"/>
    </location>
</feature>
<dbReference type="PANTHER" id="PTHR36886:SF3">
    <property type="entry name" value="PROTEIN FRIGIDA-ESSENTIAL 1"/>
    <property type="match status" value="1"/>
</dbReference>
<evidence type="ECO:0000313" key="2">
    <source>
        <dbReference type="EMBL" id="KAF7149497.1"/>
    </source>
</evidence>
<evidence type="ECO:0000313" key="3">
    <source>
        <dbReference type="Proteomes" id="UP000626092"/>
    </source>
</evidence>
<dbReference type="AlphaFoldDB" id="A0A834H8D9"/>
<name>A0A834H8D9_RHOSS</name>